<accession>J9G2I1</accession>
<keyword evidence="1" id="KW-0812">Transmembrane</keyword>
<reference evidence="2" key="1">
    <citation type="journal article" date="2012" name="PLoS ONE">
        <title>Gene sets for utilization of primary and secondary nutrition supplies in the distal gut of endangered iberian lynx.</title>
        <authorList>
            <person name="Alcaide M."/>
            <person name="Messina E."/>
            <person name="Richter M."/>
            <person name="Bargiela R."/>
            <person name="Peplies J."/>
            <person name="Huws S.A."/>
            <person name="Newbold C.J."/>
            <person name="Golyshin P.N."/>
            <person name="Simon M.A."/>
            <person name="Lopez G."/>
            <person name="Yakimov M.M."/>
            <person name="Ferrer M."/>
        </authorList>
    </citation>
    <scope>NUCLEOTIDE SEQUENCE</scope>
</reference>
<sequence>MKVAQTSLFVPSALNNGGGLGNFFVWPAILLGVVIFVAQRRFKNVHPVIFILFAGIVGAVFGFGA</sequence>
<evidence type="ECO:0000313" key="2">
    <source>
        <dbReference type="EMBL" id="EJX01437.1"/>
    </source>
</evidence>
<protein>
    <submittedName>
        <fullName evidence="2">Membrane protein</fullName>
    </submittedName>
</protein>
<feature type="transmembrane region" description="Helical" evidence="1">
    <location>
        <begin position="20"/>
        <end position="38"/>
    </location>
</feature>
<organism evidence="2">
    <name type="scientific">gut metagenome</name>
    <dbReference type="NCBI Taxonomy" id="749906"/>
    <lineage>
        <taxon>unclassified sequences</taxon>
        <taxon>metagenomes</taxon>
        <taxon>organismal metagenomes</taxon>
    </lineage>
</organism>
<feature type="transmembrane region" description="Helical" evidence="1">
    <location>
        <begin position="45"/>
        <end position="64"/>
    </location>
</feature>
<keyword evidence="1" id="KW-0472">Membrane</keyword>
<dbReference type="AlphaFoldDB" id="J9G2I1"/>
<evidence type="ECO:0000256" key="1">
    <source>
        <dbReference type="SAM" id="Phobius"/>
    </source>
</evidence>
<comment type="caution">
    <text evidence="2">The sequence shown here is derived from an EMBL/GenBank/DDBJ whole genome shotgun (WGS) entry which is preliminary data.</text>
</comment>
<dbReference type="EMBL" id="AMCI01002959">
    <property type="protein sequence ID" value="EJX01437.1"/>
    <property type="molecule type" value="Genomic_DNA"/>
</dbReference>
<gene>
    <name evidence="2" type="ORF">EVA_10459</name>
</gene>
<keyword evidence="1" id="KW-1133">Transmembrane helix</keyword>
<name>J9G2I1_9ZZZZ</name>
<proteinExistence type="predicted"/>